<evidence type="ECO:0000313" key="2">
    <source>
        <dbReference type="EMBL" id="GIJ73540.1"/>
    </source>
</evidence>
<evidence type="ECO:0000313" key="3">
    <source>
        <dbReference type="Proteomes" id="UP000635606"/>
    </source>
</evidence>
<dbReference type="SMART" id="SM00860">
    <property type="entry name" value="SMI1_KNR4"/>
    <property type="match status" value="1"/>
</dbReference>
<dbReference type="SUPFAM" id="SSF160631">
    <property type="entry name" value="SMI1/KNR4-like"/>
    <property type="match status" value="1"/>
</dbReference>
<dbReference type="RefSeq" id="WP_203933365.1">
    <property type="nucleotide sequence ID" value="NZ_BOPH01000118.1"/>
</dbReference>
<proteinExistence type="predicted"/>
<reference evidence="2" key="1">
    <citation type="submission" date="2021-01" db="EMBL/GenBank/DDBJ databases">
        <title>Whole genome shotgun sequence of Virgisporangium ochraceum NBRC 16418.</title>
        <authorList>
            <person name="Komaki H."/>
            <person name="Tamura T."/>
        </authorList>
    </citation>
    <scope>NUCLEOTIDE SEQUENCE</scope>
    <source>
        <strain evidence="2">NBRC 16418</strain>
    </source>
</reference>
<feature type="domain" description="Knr4/Smi1-like" evidence="1">
    <location>
        <begin position="359"/>
        <end position="457"/>
    </location>
</feature>
<dbReference type="InterPro" id="IPR018958">
    <property type="entry name" value="Knr4/Smi1-like_dom"/>
</dbReference>
<comment type="caution">
    <text evidence="2">The sequence shown here is derived from an EMBL/GenBank/DDBJ whole genome shotgun (WGS) entry which is preliminary data.</text>
</comment>
<sequence>MRRIAAELLTVHRGLDLDADLVPVVAGPARRHRLRHGTVDELDGRLHHRRILPMGVPLTMDLLAVAPSGDLIAVTDDSAVHVLGAEGRSATVGVAGADAAHFVAGGLLLLTAPSRGGHAVTLADTATGRVLDRSPLGVDRPVVTLTPHPHDGSVVLDAGLGDDGSALFVVRVAVGTLAVERIGTDVYAGGFPPAGDRLLLLPHARTRDVSVVSWPDRHPVACLAPDRVGARFDECGCFLDGGRVLLRTFGSGLLLCSADLEPTAWLDLDLTPVVGAGDAELSRVVGLSPDTFAADVWDGGEPVPTVWWIHDRAARPALTGTDELSVRLARVAGKLDRARELDGPVMFGADSHHFWLGPPLPEDAVADFERAHAVPLPADYRAFLTRLGHGGPGGSPGAGPYYGLEPLDGPAPSGTLTLSHQGCGHYARLATSGPDRGRVTEDGTRTDDADFLAWYERWLDATLAGEKTF</sequence>
<organism evidence="2 3">
    <name type="scientific">Virgisporangium ochraceum</name>
    <dbReference type="NCBI Taxonomy" id="65505"/>
    <lineage>
        <taxon>Bacteria</taxon>
        <taxon>Bacillati</taxon>
        <taxon>Actinomycetota</taxon>
        <taxon>Actinomycetes</taxon>
        <taxon>Micromonosporales</taxon>
        <taxon>Micromonosporaceae</taxon>
        <taxon>Virgisporangium</taxon>
    </lineage>
</organism>
<protein>
    <recommendedName>
        <fullName evidence="1">Knr4/Smi1-like domain-containing protein</fullName>
    </recommendedName>
</protein>
<name>A0A8J4EFC2_9ACTN</name>
<dbReference type="Proteomes" id="UP000635606">
    <property type="component" value="Unassembled WGS sequence"/>
</dbReference>
<dbReference type="InterPro" id="IPR037883">
    <property type="entry name" value="Knr4/Smi1-like_sf"/>
</dbReference>
<evidence type="ECO:0000259" key="1">
    <source>
        <dbReference type="SMART" id="SM00860"/>
    </source>
</evidence>
<keyword evidence="3" id="KW-1185">Reference proteome</keyword>
<gene>
    <name evidence="2" type="ORF">Voc01_084570</name>
</gene>
<accession>A0A8J4EFC2</accession>
<dbReference type="AlphaFoldDB" id="A0A8J4EFC2"/>
<dbReference type="EMBL" id="BOPH01000118">
    <property type="protein sequence ID" value="GIJ73540.1"/>
    <property type="molecule type" value="Genomic_DNA"/>
</dbReference>